<dbReference type="PRINTS" id="PR00380">
    <property type="entry name" value="KINESINHEAVY"/>
</dbReference>
<keyword evidence="4" id="KW-0493">Microtubule</keyword>
<dbReference type="AlphaFoldDB" id="A0A9W7EW10"/>
<dbReference type="Pfam" id="PF00225">
    <property type="entry name" value="Kinesin"/>
    <property type="match status" value="1"/>
</dbReference>
<dbReference type="GO" id="GO:0005871">
    <property type="term" value="C:kinesin complex"/>
    <property type="evidence" value="ECO:0007669"/>
    <property type="project" value="TreeGrafter"/>
</dbReference>
<evidence type="ECO:0000256" key="2">
    <source>
        <dbReference type="ARBA" id="ARBA00022840"/>
    </source>
</evidence>
<dbReference type="SUPFAM" id="SSF52540">
    <property type="entry name" value="P-loop containing nucleoside triphosphate hydrolases"/>
    <property type="match status" value="1"/>
</dbReference>
<organism evidence="6 7">
    <name type="scientific">Triparma strigata</name>
    <dbReference type="NCBI Taxonomy" id="1606541"/>
    <lineage>
        <taxon>Eukaryota</taxon>
        <taxon>Sar</taxon>
        <taxon>Stramenopiles</taxon>
        <taxon>Ochrophyta</taxon>
        <taxon>Bolidophyceae</taxon>
        <taxon>Parmales</taxon>
        <taxon>Triparmaceae</taxon>
        <taxon>Triparma</taxon>
    </lineage>
</organism>
<sequence>MSELAELPPNDDSAAWKEKLLDYYRQNAPTKIRMVNDAMMTKYAGKYDSLYGNLIKKYGPLGQPTAAATRPSISAPGGGAKKSIGDFHSNYVTLVTKATPSLPPRSYTSVVEGKASDASNGLETSTFTVCARVRPLLPPEEGQGGEMFAAVVAGDRVEETKTSPYTEQMLLCTPKVSIMGKPKLEESKFDFDYVFGADSNNEDIYKLTCMPLLKRALDGQVGVVFAYGQTGSGKTHTMNGIMDELIGSNLFSNETEVSFSFLEILGSDIKDCLEPADKPVAIGEALDGRILTRNLSNHVCANPEALSVLVEKAKSMRSTAATSRNDTSSRSHGCGILTIKDVETEIEGKLYIIDLAGSERAADSKNHDKVRMAETKAINTSLSALKECIRARTMASQPGNGGIHVPYRRSKLTLLMKDVFDIGCTRLCSTVVITACSPLAMDISHTASTLKYSAPLRVAMQGLAGKKLQRDELDPALWSADQTLEYLKKTHPNLPSPETFLGSLPGVHLCALPEKEFYIRTKNCGGTVEVAKEVYLAIWSLISDAKTRKRRPDGSIITAEDEEKERLQLIKDKEEKARVWAEREKHLKSEF</sequence>
<proteinExistence type="inferred from homology"/>
<keyword evidence="1 3" id="KW-0547">Nucleotide-binding</keyword>
<dbReference type="Proteomes" id="UP001165085">
    <property type="component" value="Unassembled WGS sequence"/>
</dbReference>
<dbReference type="GO" id="GO:0005524">
    <property type="term" value="F:ATP binding"/>
    <property type="evidence" value="ECO:0007669"/>
    <property type="project" value="UniProtKB-UniRule"/>
</dbReference>
<dbReference type="Gene3D" id="3.40.850.10">
    <property type="entry name" value="Kinesin motor domain"/>
    <property type="match status" value="1"/>
</dbReference>
<accession>A0A9W7EW10</accession>
<dbReference type="InterPro" id="IPR027640">
    <property type="entry name" value="Kinesin-like_fam"/>
</dbReference>
<dbReference type="InterPro" id="IPR019821">
    <property type="entry name" value="Kinesin_motor_CS"/>
</dbReference>
<evidence type="ECO:0000256" key="4">
    <source>
        <dbReference type="RuleBase" id="RU000394"/>
    </source>
</evidence>
<dbReference type="InterPro" id="IPR027417">
    <property type="entry name" value="P-loop_NTPase"/>
</dbReference>
<comment type="caution">
    <text evidence="6">The sequence shown here is derived from an EMBL/GenBank/DDBJ whole genome shotgun (WGS) entry which is preliminary data.</text>
</comment>
<dbReference type="SUPFAM" id="SSF47769">
    <property type="entry name" value="SAM/Pointed domain"/>
    <property type="match status" value="1"/>
</dbReference>
<dbReference type="PROSITE" id="PS00411">
    <property type="entry name" value="KINESIN_MOTOR_1"/>
    <property type="match status" value="1"/>
</dbReference>
<feature type="domain" description="Kinesin motor" evidence="5">
    <location>
        <begin position="126"/>
        <end position="459"/>
    </location>
</feature>
<evidence type="ECO:0000256" key="1">
    <source>
        <dbReference type="ARBA" id="ARBA00022741"/>
    </source>
</evidence>
<reference evidence="7" key="1">
    <citation type="journal article" date="2023" name="Commun. Biol.">
        <title>Genome analysis of Parmales, the sister group of diatoms, reveals the evolutionary specialization of diatoms from phago-mixotrophs to photoautotrophs.</title>
        <authorList>
            <person name="Ban H."/>
            <person name="Sato S."/>
            <person name="Yoshikawa S."/>
            <person name="Yamada K."/>
            <person name="Nakamura Y."/>
            <person name="Ichinomiya M."/>
            <person name="Sato N."/>
            <person name="Blanc-Mathieu R."/>
            <person name="Endo H."/>
            <person name="Kuwata A."/>
            <person name="Ogata H."/>
        </authorList>
    </citation>
    <scope>NUCLEOTIDE SEQUENCE [LARGE SCALE GENOMIC DNA]</scope>
    <source>
        <strain evidence="7">NIES 3701</strain>
    </source>
</reference>
<dbReference type="OrthoDB" id="3176171at2759"/>
<dbReference type="InterPro" id="IPR013761">
    <property type="entry name" value="SAM/pointed_sf"/>
</dbReference>
<keyword evidence="7" id="KW-1185">Reference proteome</keyword>
<dbReference type="GO" id="GO:0008017">
    <property type="term" value="F:microtubule binding"/>
    <property type="evidence" value="ECO:0007669"/>
    <property type="project" value="InterPro"/>
</dbReference>
<feature type="binding site" evidence="3">
    <location>
        <begin position="228"/>
        <end position="235"/>
    </location>
    <ligand>
        <name>ATP</name>
        <dbReference type="ChEBI" id="CHEBI:30616"/>
    </ligand>
</feature>
<gene>
    <name evidence="6" type="ORF">TrST_g2596</name>
</gene>
<dbReference type="SMART" id="SM00129">
    <property type="entry name" value="KISc"/>
    <property type="match status" value="1"/>
</dbReference>
<dbReference type="PANTHER" id="PTHR24115">
    <property type="entry name" value="KINESIN-RELATED"/>
    <property type="match status" value="1"/>
</dbReference>
<protein>
    <recommendedName>
        <fullName evidence="4">Kinesin-like protein</fullName>
    </recommendedName>
</protein>
<dbReference type="GO" id="GO:0005874">
    <property type="term" value="C:microtubule"/>
    <property type="evidence" value="ECO:0007669"/>
    <property type="project" value="UniProtKB-KW"/>
</dbReference>
<dbReference type="GO" id="GO:0016887">
    <property type="term" value="F:ATP hydrolysis activity"/>
    <property type="evidence" value="ECO:0007669"/>
    <property type="project" value="TreeGrafter"/>
</dbReference>
<evidence type="ECO:0000313" key="7">
    <source>
        <dbReference type="Proteomes" id="UP001165085"/>
    </source>
</evidence>
<dbReference type="PANTHER" id="PTHR24115:SF799">
    <property type="entry name" value="KINESIN-LIKE PROTEIN"/>
    <property type="match status" value="1"/>
</dbReference>
<keyword evidence="3 4" id="KW-0505">Motor protein</keyword>
<dbReference type="InterPro" id="IPR036961">
    <property type="entry name" value="Kinesin_motor_dom_sf"/>
</dbReference>
<dbReference type="GO" id="GO:0003777">
    <property type="term" value="F:microtubule motor activity"/>
    <property type="evidence" value="ECO:0007669"/>
    <property type="project" value="InterPro"/>
</dbReference>
<keyword evidence="2 3" id="KW-0067">ATP-binding</keyword>
<dbReference type="GO" id="GO:0007018">
    <property type="term" value="P:microtubule-based movement"/>
    <property type="evidence" value="ECO:0007669"/>
    <property type="project" value="InterPro"/>
</dbReference>
<dbReference type="EMBL" id="BRXY01000421">
    <property type="protein sequence ID" value="GMH93843.1"/>
    <property type="molecule type" value="Genomic_DNA"/>
</dbReference>
<comment type="similarity">
    <text evidence="3 4">Belongs to the TRAFAC class myosin-kinesin ATPase superfamily. Kinesin family.</text>
</comment>
<dbReference type="InterPro" id="IPR001752">
    <property type="entry name" value="Kinesin_motor_dom"/>
</dbReference>
<name>A0A9W7EW10_9STRA</name>
<evidence type="ECO:0000313" key="6">
    <source>
        <dbReference type="EMBL" id="GMH93843.1"/>
    </source>
</evidence>
<evidence type="ECO:0000256" key="3">
    <source>
        <dbReference type="PROSITE-ProRule" id="PRU00283"/>
    </source>
</evidence>
<dbReference type="PROSITE" id="PS50067">
    <property type="entry name" value="KINESIN_MOTOR_2"/>
    <property type="match status" value="1"/>
</dbReference>
<evidence type="ECO:0000259" key="5">
    <source>
        <dbReference type="PROSITE" id="PS50067"/>
    </source>
</evidence>